<dbReference type="GO" id="GO:0003677">
    <property type="term" value="F:DNA binding"/>
    <property type="evidence" value="ECO:0007669"/>
    <property type="project" value="InterPro"/>
</dbReference>
<dbReference type="GO" id="GO:0005736">
    <property type="term" value="C:RNA polymerase I complex"/>
    <property type="evidence" value="ECO:0007669"/>
    <property type="project" value="TreeGrafter"/>
</dbReference>
<keyword evidence="4" id="KW-0804">Transcription</keyword>
<dbReference type="FunCoup" id="G0R291">
    <property type="interactions" value="272"/>
</dbReference>
<keyword evidence="7" id="KW-1133">Transmembrane helix</keyword>
<dbReference type="GeneID" id="14904489"/>
<dbReference type="InterPro" id="IPR011262">
    <property type="entry name" value="DNA-dir_RNA_pol_insert"/>
</dbReference>
<dbReference type="Proteomes" id="UP000008983">
    <property type="component" value="Unassembled WGS sequence"/>
</dbReference>
<dbReference type="GO" id="GO:0003899">
    <property type="term" value="F:DNA-directed RNA polymerase activity"/>
    <property type="evidence" value="ECO:0007669"/>
    <property type="project" value="InterPro"/>
</dbReference>
<evidence type="ECO:0000256" key="2">
    <source>
        <dbReference type="ARBA" id="ARBA00022083"/>
    </source>
</evidence>
<dbReference type="RefSeq" id="XP_004029652.1">
    <property type="nucleotide sequence ID" value="XM_004029604.1"/>
</dbReference>
<keyword evidence="3" id="KW-0240">DNA-directed RNA polymerase</keyword>
<dbReference type="AlphaFoldDB" id="G0R291"/>
<evidence type="ECO:0000313" key="9">
    <source>
        <dbReference type="EMBL" id="EGR28416.1"/>
    </source>
</evidence>
<dbReference type="STRING" id="857967.G0R291"/>
<dbReference type="GO" id="GO:0046983">
    <property type="term" value="F:protein dimerization activity"/>
    <property type="evidence" value="ECO:0007669"/>
    <property type="project" value="InterPro"/>
</dbReference>
<dbReference type="eggNOG" id="KOG1521">
    <property type="taxonomic scope" value="Eukaryota"/>
</dbReference>
<dbReference type="InterPro" id="IPR033901">
    <property type="entry name" value="RNAPI/III_AC40"/>
</dbReference>
<keyword evidence="5" id="KW-0539">Nucleus</keyword>
<evidence type="ECO:0000256" key="4">
    <source>
        <dbReference type="ARBA" id="ARBA00023163"/>
    </source>
</evidence>
<keyword evidence="9" id="KW-0548">Nucleotidyltransferase</keyword>
<dbReference type="SMART" id="SM00662">
    <property type="entry name" value="RPOLD"/>
    <property type="match status" value="1"/>
</dbReference>
<dbReference type="GO" id="GO:0006351">
    <property type="term" value="P:DNA-templated transcription"/>
    <property type="evidence" value="ECO:0007669"/>
    <property type="project" value="InterPro"/>
</dbReference>
<dbReference type="HAMAP" id="MF_00320">
    <property type="entry name" value="RNApol_arch_Rpo3"/>
    <property type="match status" value="1"/>
</dbReference>
<dbReference type="NCBIfam" id="NF001988">
    <property type="entry name" value="PRK00783.1"/>
    <property type="match status" value="1"/>
</dbReference>
<dbReference type="CDD" id="cd07032">
    <property type="entry name" value="RNAP_I_II_AC40"/>
    <property type="match status" value="1"/>
</dbReference>
<dbReference type="InterPro" id="IPR011263">
    <property type="entry name" value="DNA-dir_RNA_pol_RpoA/D/Rpb3"/>
</dbReference>
<dbReference type="Gene3D" id="2.170.120.12">
    <property type="entry name" value="DNA-directed RNA polymerase, insert domain"/>
    <property type="match status" value="1"/>
</dbReference>
<evidence type="ECO:0000256" key="5">
    <source>
        <dbReference type="ARBA" id="ARBA00023242"/>
    </source>
</evidence>
<evidence type="ECO:0000313" key="10">
    <source>
        <dbReference type="Proteomes" id="UP000008983"/>
    </source>
</evidence>
<dbReference type="PANTHER" id="PTHR11800:SF13">
    <property type="entry name" value="DNA-DIRECTED RNA POLYMERASES I AND III SUBUNIT RPAC1"/>
    <property type="match status" value="1"/>
</dbReference>
<comment type="similarity">
    <text evidence="6">Belongs to the archaeal Rpo3/eukaryotic RPB3 RNA polymerase subunit family.</text>
</comment>
<evidence type="ECO:0000256" key="1">
    <source>
        <dbReference type="ARBA" id="ARBA00004123"/>
    </source>
</evidence>
<dbReference type="FunFam" id="2.170.120.12:FF:000003">
    <property type="entry name" value="Dna-directed rna polymerases i and iii subunit"/>
    <property type="match status" value="1"/>
</dbReference>
<evidence type="ECO:0000259" key="8">
    <source>
        <dbReference type="SMART" id="SM00662"/>
    </source>
</evidence>
<gene>
    <name evidence="9" type="ORF">IMG5_176020</name>
</gene>
<feature type="transmembrane region" description="Helical" evidence="7">
    <location>
        <begin position="309"/>
        <end position="327"/>
    </location>
</feature>
<dbReference type="InterPro" id="IPR036603">
    <property type="entry name" value="RBP11-like"/>
</dbReference>
<dbReference type="InterPro" id="IPR001514">
    <property type="entry name" value="DNA-dir_RNA_pol_30-40kDasu_CS"/>
</dbReference>
<evidence type="ECO:0000256" key="6">
    <source>
        <dbReference type="ARBA" id="ARBA00025804"/>
    </source>
</evidence>
<dbReference type="EMBL" id="GL984247">
    <property type="protein sequence ID" value="EGR28416.1"/>
    <property type="molecule type" value="Genomic_DNA"/>
</dbReference>
<evidence type="ECO:0000256" key="7">
    <source>
        <dbReference type="SAM" id="Phobius"/>
    </source>
</evidence>
<dbReference type="OMA" id="KKKCRAF"/>
<name>G0R291_ICHMU</name>
<dbReference type="Gene3D" id="3.30.1360.10">
    <property type="entry name" value="RNA polymerase, RBP11-like subunit"/>
    <property type="match status" value="1"/>
</dbReference>
<reference evidence="9 10" key="1">
    <citation type="submission" date="2011-07" db="EMBL/GenBank/DDBJ databases">
        <authorList>
            <person name="Coyne R."/>
            <person name="Brami D."/>
            <person name="Johnson J."/>
            <person name="Hostetler J."/>
            <person name="Hannick L."/>
            <person name="Clark T."/>
            <person name="Cassidy-Hanley D."/>
            <person name="Inman J."/>
        </authorList>
    </citation>
    <scope>NUCLEOTIDE SEQUENCE [LARGE SCALE GENOMIC DNA]</scope>
    <source>
        <strain evidence="9 10">G5</strain>
    </source>
</reference>
<dbReference type="PANTHER" id="PTHR11800">
    <property type="entry name" value="DNA-DIRECTED RNA POLYMERASE"/>
    <property type="match status" value="1"/>
</dbReference>
<feature type="domain" description="DNA-directed RNA polymerase RpoA/D/Rpb3-type" evidence="8">
    <location>
        <begin position="45"/>
        <end position="305"/>
    </location>
</feature>
<dbReference type="SUPFAM" id="SSF56553">
    <property type="entry name" value="Insert subdomain of RNA polymerase alpha subunit"/>
    <property type="match status" value="1"/>
</dbReference>
<keyword evidence="9" id="KW-0808">Transferase</keyword>
<accession>G0R291</accession>
<keyword evidence="7" id="KW-0472">Membrane</keyword>
<dbReference type="InterPro" id="IPR050518">
    <property type="entry name" value="Rpo3/RPB3_RNA_Pol_subunit"/>
</dbReference>
<dbReference type="SUPFAM" id="SSF55257">
    <property type="entry name" value="RBP11-like subunits of RNA polymerase"/>
    <property type="match status" value="1"/>
</dbReference>
<keyword evidence="10" id="KW-1185">Reference proteome</keyword>
<dbReference type="InterPro" id="IPR022842">
    <property type="entry name" value="RNAP_Rpo3/Rpb3/RPAC1"/>
</dbReference>
<dbReference type="PROSITE" id="PS00446">
    <property type="entry name" value="RNA_POL_D_30KD"/>
    <property type="match status" value="1"/>
</dbReference>
<dbReference type="Pfam" id="PF01000">
    <property type="entry name" value="RNA_pol_A_bac"/>
    <property type="match status" value="1"/>
</dbReference>
<keyword evidence="7" id="KW-0812">Transmembrane</keyword>
<dbReference type="InterPro" id="IPR036643">
    <property type="entry name" value="RNApol_insert_sf"/>
</dbReference>
<proteinExistence type="inferred from homology"/>
<dbReference type="GO" id="GO:0005666">
    <property type="term" value="C:RNA polymerase III complex"/>
    <property type="evidence" value="ECO:0007669"/>
    <property type="project" value="TreeGrafter"/>
</dbReference>
<organism evidence="9 10">
    <name type="scientific">Ichthyophthirius multifiliis</name>
    <name type="common">White spot disease agent</name>
    <name type="synonym">Ich</name>
    <dbReference type="NCBI Taxonomy" id="5932"/>
    <lineage>
        <taxon>Eukaryota</taxon>
        <taxon>Sar</taxon>
        <taxon>Alveolata</taxon>
        <taxon>Ciliophora</taxon>
        <taxon>Intramacronucleata</taxon>
        <taxon>Oligohymenophorea</taxon>
        <taxon>Hymenostomatida</taxon>
        <taxon>Ophryoglenina</taxon>
        <taxon>Ichthyophthirius</taxon>
    </lineage>
</organism>
<dbReference type="OrthoDB" id="270173at2759"/>
<evidence type="ECO:0000256" key="3">
    <source>
        <dbReference type="ARBA" id="ARBA00022478"/>
    </source>
</evidence>
<dbReference type="InParanoid" id="G0R291"/>
<comment type="subcellular location">
    <subcellularLocation>
        <location evidence="1">Nucleus</location>
    </subcellularLocation>
</comment>
<sequence>MKNNNNKKKKKNQEINYSAAFISQDQFNTFVDNIKIEILNSKPEQIEFQLQGVDAPIANALRRIMIAEVPTMAIHKVYIYQNTSIIPDEVLAHRLGLLPIQADPRLFEEKEDDAEYNENNSIKFSIKVKCQKKQTYNNHSQKDLENLDPEKYLENAIVYSGQFKWEPIGNQKERFKENIIKIVHDNIIVAKLRENQEIIAEVICQKGMGKNHAKWSPVCTAYYRLMPSIKILEPIQGKKAQQLKEKCPAKVYDVINNQAKVVNEIECTMCRECIREDEELNQKLQLGKEQDNFYVIKKIIYIYIQINKYIYINIYIYIYLFLYLYFFSYC</sequence>
<protein>
    <recommendedName>
        <fullName evidence="2">DNA-directed RNA polymerases I and III subunit RPAC1</fullName>
    </recommendedName>
</protein>